<sequence length="271" mass="30324">MKCSTLKSLLHDEIWQLPTLSTPLLERLNQLHDITLMLHSNGIMSSRTVSQLSLTKLDSILTVPEAGISFQPKTLDTLSLQSGTCCHRDFSIELRHPSSPEALSIAFDDSPTNKNVLSTLVSTVTQSTPISQFPCIQDRYAPCCPCCAGKRDDIRRNSKLHPLFHIISQCTFPQEVQIKHSGLSTHSLQASSILSFSHHWGHLYLHSPEAQFAIDMTQVYNLRAQITTSENLHQSELIAYNAYGKEILSLSVGGTEHFYLWSRLLTRPAVN</sequence>
<keyword evidence="2" id="KW-1185">Reference proteome</keyword>
<reference evidence="2" key="1">
    <citation type="journal article" date="2019" name="Int. J. Syst. Evol. Microbiol.">
        <title>The Global Catalogue of Microorganisms (GCM) 10K type strain sequencing project: providing services to taxonomists for standard genome sequencing and annotation.</title>
        <authorList>
            <consortium name="The Broad Institute Genomics Platform"/>
            <consortium name="The Broad Institute Genome Sequencing Center for Infectious Disease"/>
            <person name="Wu L."/>
            <person name="Ma J."/>
        </authorList>
    </citation>
    <scope>NUCLEOTIDE SEQUENCE [LARGE SCALE GENOMIC DNA]</scope>
    <source>
        <strain evidence="2">CCUG 57942</strain>
    </source>
</reference>
<dbReference type="RefSeq" id="WP_377089323.1">
    <property type="nucleotide sequence ID" value="NZ_JBHSJL010000014.1"/>
</dbReference>
<comment type="caution">
    <text evidence="1">The sequence shown here is derived from an EMBL/GenBank/DDBJ whole genome shotgun (WGS) entry which is preliminary data.</text>
</comment>
<name>A0ABW4ZAC6_9BACT</name>
<dbReference type="Proteomes" id="UP001597389">
    <property type="component" value="Unassembled WGS sequence"/>
</dbReference>
<evidence type="ECO:0000313" key="1">
    <source>
        <dbReference type="EMBL" id="MFD2158844.1"/>
    </source>
</evidence>
<gene>
    <name evidence="1" type="ORF">ACFSW8_08050</name>
</gene>
<dbReference type="EMBL" id="JBHUJB010000034">
    <property type="protein sequence ID" value="MFD2158844.1"/>
    <property type="molecule type" value="Genomic_DNA"/>
</dbReference>
<evidence type="ECO:0000313" key="2">
    <source>
        <dbReference type="Proteomes" id="UP001597389"/>
    </source>
</evidence>
<evidence type="ECO:0008006" key="3">
    <source>
        <dbReference type="Google" id="ProtNLM"/>
    </source>
</evidence>
<protein>
    <recommendedName>
        <fullName evidence="3">Haemin-degrading HemS/ChuX domain-containing protein</fullName>
    </recommendedName>
</protein>
<proteinExistence type="predicted"/>
<organism evidence="1 2">
    <name type="scientific">Rubritalea tangerina</name>
    <dbReference type="NCBI Taxonomy" id="430798"/>
    <lineage>
        <taxon>Bacteria</taxon>
        <taxon>Pseudomonadati</taxon>
        <taxon>Verrucomicrobiota</taxon>
        <taxon>Verrucomicrobiia</taxon>
        <taxon>Verrucomicrobiales</taxon>
        <taxon>Rubritaleaceae</taxon>
        <taxon>Rubritalea</taxon>
    </lineage>
</organism>
<accession>A0ABW4ZAC6</accession>